<evidence type="ECO:0000256" key="2">
    <source>
        <dbReference type="ARBA" id="ARBA00005752"/>
    </source>
</evidence>
<sequence>MAVADDEGTRGKDVTQVCGLLGVLTKDSSAPGAAELVATAAERMRHRGPDEPGTWFDDDLVFAFNRLSIIDIDHSHQPLRWGPPEAPERYALTFNGEIYNYLEIREQLADEVGAQFRTQGDGEAIVAAYHHWGPDSVRRLRGMFAFAIWDTVERVLFIARDPFGIKPLFIATGPTGTAFGSEKKTILDLLETLELGDELDHRALEHYVELQYVPEPESLHTNIRRLESGTYAVVRPGARPHTHRYFTPQFPVRPFAAGSEQARYDEIADVLRDSVAKHMRADVTVGSFLSGGIDSTAIAALAIQHNPDLITFTTGFRRDGYSEIDVAAESAEAIGARHVVKVVEPEEFAAAIPEIVWYLDDPVADPALVPLYFVAKEARKHVKVVLSGEGADELFGGYTIYKEPLSLAPFDKLPTSVRRGIGALSDRIPEGVRGKSLLHRGSMTLEERYYGNARSFDDARLQAVLRDYRPEWTHTDVTAPIYARSRGWDPVARMQHLDLFTWLRGDILVKADKMTMANSLELRVPFLDPEVFSVASRLPVDQKISHGTTKYALRRALEQIVPPHVLHRKKLGFPVPIRHWLAGPELYDWAHDIIEKSQTDHLINKAFVRQMLTEHRDGVVDNSRRIWTVLIFMVWHGIFVEGSIVPQISHERYPVRI</sequence>
<evidence type="ECO:0000256" key="7">
    <source>
        <dbReference type="ARBA" id="ARBA00022962"/>
    </source>
</evidence>
<dbReference type="InterPro" id="IPR051786">
    <property type="entry name" value="ASN_synthetase/amidase"/>
</dbReference>
<keyword evidence="14" id="KW-1185">Reference proteome</keyword>
<protein>
    <recommendedName>
        <fullName evidence="3">asparagine synthase (glutamine-hydrolyzing)</fullName>
        <ecNumber evidence="3">6.3.5.4</ecNumber>
    </recommendedName>
</protein>
<dbReference type="CDD" id="cd00712">
    <property type="entry name" value="AsnB"/>
    <property type="match status" value="1"/>
</dbReference>
<dbReference type="Gene3D" id="3.40.50.620">
    <property type="entry name" value="HUPs"/>
    <property type="match status" value="1"/>
</dbReference>
<dbReference type="InterPro" id="IPR029055">
    <property type="entry name" value="Ntn_hydrolases_N"/>
</dbReference>
<dbReference type="GO" id="GO:0005524">
    <property type="term" value="F:ATP binding"/>
    <property type="evidence" value="ECO:0007669"/>
    <property type="project" value="UniProtKB-KW"/>
</dbReference>
<reference evidence="13" key="2">
    <citation type="submission" date="2020-09" db="EMBL/GenBank/DDBJ databases">
        <authorList>
            <person name="Sun Q."/>
            <person name="Zhou Y."/>
        </authorList>
    </citation>
    <scope>NUCLEOTIDE SEQUENCE</scope>
    <source>
        <strain evidence="13">CGMCC 1.12827</strain>
    </source>
</reference>
<keyword evidence="9" id="KW-0028">Amino-acid biosynthesis</keyword>
<evidence type="ECO:0000313" key="13">
    <source>
        <dbReference type="EMBL" id="GGB18877.1"/>
    </source>
</evidence>
<dbReference type="InterPro" id="IPR001962">
    <property type="entry name" value="Asn_synthase"/>
</dbReference>
<dbReference type="Pfam" id="PF00733">
    <property type="entry name" value="Asn_synthase"/>
    <property type="match status" value="1"/>
</dbReference>
<dbReference type="GO" id="GO:0004066">
    <property type="term" value="F:asparagine synthase (glutamine-hydrolyzing) activity"/>
    <property type="evidence" value="ECO:0007669"/>
    <property type="project" value="UniProtKB-EC"/>
</dbReference>
<evidence type="ECO:0000256" key="6">
    <source>
        <dbReference type="ARBA" id="ARBA00022888"/>
    </source>
</evidence>
<feature type="active site" description="For GATase activity" evidence="9">
    <location>
        <position position="18"/>
    </location>
</feature>
<dbReference type="InterPro" id="IPR014729">
    <property type="entry name" value="Rossmann-like_a/b/a_fold"/>
</dbReference>
<feature type="site" description="Important for beta-aspartyl-AMP intermediate formation" evidence="11">
    <location>
        <position position="389"/>
    </location>
</feature>
<dbReference type="NCBIfam" id="TIGR01536">
    <property type="entry name" value="asn_synth_AEB"/>
    <property type="match status" value="1"/>
</dbReference>
<feature type="binding site" evidence="10">
    <location>
        <position position="121"/>
    </location>
    <ligand>
        <name>L-glutamine</name>
        <dbReference type="ChEBI" id="CHEBI:58359"/>
    </ligand>
</feature>
<dbReference type="EMBL" id="BMGC01000002">
    <property type="protein sequence ID" value="GGB18877.1"/>
    <property type="molecule type" value="Genomic_DNA"/>
</dbReference>
<gene>
    <name evidence="13" type="primary">asnB</name>
    <name evidence="13" type="ORF">GCM10011489_03720</name>
</gene>
<reference evidence="13" key="1">
    <citation type="journal article" date="2014" name="Int. J. Syst. Evol. Microbiol.">
        <title>Complete genome sequence of Corynebacterium casei LMG S-19264T (=DSM 44701T), isolated from a smear-ripened cheese.</title>
        <authorList>
            <consortium name="US DOE Joint Genome Institute (JGI-PGF)"/>
            <person name="Walter F."/>
            <person name="Albersmeier A."/>
            <person name="Kalinowski J."/>
            <person name="Ruckert C."/>
        </authorList>
    </citation>
    <scope>NUCLEOTIDE SEQUENCE</scope>
    <source>
        <strain evidence="13">CGMCC 1.12827</strain>
    </source>
</reference>
<organism evidence="13 14">
    <name type="scientific">Gordonia jinhuaensis</name>
    <dbReference type="NCBI Taxonomy" id="1517702"/>
    <lineage>
        <taxon>Bacteria</taxon>
        <taxon>Bacillati</taxon>
        <taxon>Actinomycetota</taxon>
        <taxon>Actinomycetes</taxon>
        <taxon>Mycobacteriales</taxon>
        <taxon>Gordoniaceae</taxon>
        <taxon>Gordonia</taxon>
    </lineage>
</organism>
<dbReference type="InterPro" id="IPR033738">
    <property type="entry name" value="AsnB_N"/>
</dbReference>
<evidence type="ECO:0000259" key="12">
    <source>
        <dbReference type="PROSITE" id="PS51278"/>
    </source>
</evidence>
<evidence type="ECO:0000256" key="1">
    <source>
        <dbReference type="ARBA" id="ARBA00005187"/>
    </source>
</evidence>
<dbReference type="PIRSF" id="PIRSF001589">
    <property type="entry name" value="Asn_synthetase_glu-h"/>
    <property type="match status" value="1"/>
</dbReference>
<accession>A0A916SXV9</accession>
<dbReference type="AlphaFoldDB" id="A0A916SXV9"/>
<proteinExistence type="inferred from homology"/>
<dbReference type="InterPro" id="IPR006426">
    <property type="entry name" value="Asn_synth_AEB"/>
</dbReference>
<dbReference type="Proteomes" id="UP000621454">
    <property type="component" value="Unassembled WGS sequence"/>
</dbReference>
<dbReference type="GO" id="GO:0005829">
    <property type="term" value="C:cytosol"/>
    <property type="evidence" value="ECO:0007669"/>
    <property type="project" value="TreeGrafter"/>
</dbReference>
<keyword evidence="4 10" id="KW-0547">Nucleotide-binding</keyword>
<comment type="caution">
    <text evidence="13">The sequence shown here is derived from an EMBL/GenBank/DDBJ whole genome shotgun (WGS) entry which is preliminary data.</text>
</comment>
<dbReference type="InterPro" id="IPR017932">
    <property type="entry name" value="GATase_2_dom"/>
</dbReference>
<evidence type="ECO:0000256" key="10">
    <source>
        <dbReference type="PIRSR" id="PIRSR001589-2"/>
    </source>
</evidence>
<dbReference type="Pfam" id="PF13537">
    <property type="entry name" value="GATase_7"/>
    <property type="match status" value="1"/>
</dbReference>
<evidence type="ECO:0000256" key="5">
    <source>
        <dbReference type="ARBA" id="ARBA00022840"/>
    </source>
</evidence>
<dbReference type="GO" id="GO:0006529">
    <property type="term" value="P:asparagine biosynthetic process"/>
    <property type="evidence" value="ECO:0007669"/>
    <property type="project" value="UniProtKB-KW"/>
</dbReference>
<dbReference type="PROSITE" id="PS51278">
    <property type="entry name" value="GATASE_TYPE_2"/>
    <property type="match status" value="1"/>
</dbReference>
<evidence type="ECO:0000256" key="11">
    <source>
        <dbReference type="PIRSR" id="PIRSR001589-3"/>
    </source>
</evidence>
<comment type="similarity">
    <text evidence="2">Belongs to the asparagine synthetase family.</text>
</comment>
<feature type="binding site" evidence="10">
    <location>
        <begin position="387"/>
        <end position="388"/>
    </location>
    <ligand>
        <name>ATP</name>
        <dbReference type="ChEBI" id="CHEBI:30616"/>
    </ligand>
</feature>
<comment type="pathway">
    <text evidence="1">Amino-acid biosynthesis; L-asparagine biosynthesis; L-asparagine from L-aspartate (L-Gln route): step 1/1.</text>
</comment>
<evidence type="ECO:0000256" key="3">
    <source>
        <dbReference type="ARBA" id="ARBA00012737"/>
    </source>
</evidence>
<keyword evidence="7 9" id="KW-0315">Glutamine amidotransferase</keyword>
<dbReference type="SUPFAM" id="SSF52402">
    <property type="entry name" value="Adenine nucleotide alpha hydrolases-like"/>
    <property type="match status" value="1"/>
</dbReference>
<dbReference type="EC" id="6.3.5.4" evidence="3"/>
<keyword evidence="6 9" id="KW-0061">Asparagine biosynthesis</keyword>
<comment type="catalytic activity">
    <reaction evidence="8">
        <text>L-aspartate + L-glutamine + ATP + H2O = L-asparagine + L-glutamate + AMP + diphosphate + H(+)</text>
        <dbReference type="Rhea" id="RHEA:12228"/>
        <dbReference type="ChEBI" id="CHEBI:15377"/>
        <dbReference type="ChEBI" id="CHEBI:15378"/>
        <dbReference type="ChEBI" id="CHEBI:29985"/>
        <dbReference type="ChEBI" id="CHEBI:29991"/>
        <dbReference type="ChEBI" id="CHEBI:30616"/>
        <dbReference type="ChEBI" id="CHEBI:33019"/>
        <dbReference type="ChEBI" id="CHEBI:58048"/>
        <dbReference type="ChEBI" id="CHEBI:58359"/>
        <dbReference type="ChEBI" id="CHEBI:456215"/>
        <dbReference type="EC" id="6.3.5.4"/>
    </reaction>
</comment>
<dbReference type="CDD" id="cd01991">
    <property type="entry name" value="Asn_synthase_B_C"/>
    <property type="match status" value="1"/>
</dbReference>
<evidence type="ECO:0000256" key="8">
    <source>
        <dbReference type="ARBA" id="ARBA00048741"/>
    </source>
</evidence>
<dbReference type="PANTHER" id="PTHR43284">
    <property type="entry name" value="ASPARAGINE SYNTHETASE (GLUTAMINE-HYDROLYZING)"/>
    <property type="match status" value="1"/>
</dbReference>
<dbReference type="Gene3D" id="3.60.20.10">
    <property type="entry name" value="Glutamine Phosphoribosylpyrophosphate, subunit 1, domain 1"/>
    <property type="match status" value="1"/>
</dbReference>
<evidence type="ECO:0000256" key="4">
    <source>
        <dbReference type="ARBA" id="ARBA00022741"/>
    </source>
</evidence>
<dbReference type="PANTHER" id="PTHR43284:SF1">
    <property type="entry name" value="ASPARAGINE SYNTHETASE"/>
    <property type="match status" value="1"/>
</dbReference>
<feature type="domain" description="Glutamine amidotransferase type-2" evidence="12">
    <location>
        <begin position="18"/>
        <end position="237"/>
    </location>
</feature>
<name>A0A916SXV9_9ACTN</name>
<evidence type="ECO:0000313" key="14">
    <source>
        <dbReference type="Proteomes" id="UP000621454"/>
    </source>
</evidence>
<keyword evidence="5 10" id="KW-0067">ATP-binding</keyword>
<evidence type="ECO:0000256" key="9">
    <source>
        <dbReference type="PIRSR" id="PIRSR001589-1"/>
    </source>
</evidence>
<dbReference type="SUPFAM" id="SSF56235">
    <property type="entry name" value="N-terminal nucleophile aminohydrolases (Ntn hydrolases)"/>
    <property type="match status" value="1"/>
</dbReference>